<dbReference type="GO" id="GO:0000139">
    <property type="term" value="C:Golgi membrane"/>
    <property type="evidence" value="ECO:0007669"/>
    <property type="project" value="UniProtKB-SubCell"/>
</dbReference>
<accession>A0A210R542</accession>
<evidence type="ECO:0000256" key="1">
    <source>
        <dbReference type="ARBA" id="ARBA00004323"/>
    </source>
</evidence>
<dbReference type="EMBL" id="NEDP02000302">
    <property type="protein sequence ID" value="OWF56142.1"/>
    <property type="molecule type" value="Genomic_DNA"/>
</dbReference>
<organism evidence="11 12">
    <name type="scientific">Mizuhopecten yessoensis</name>
    <name type="common">Japanese scallop</name>
    <name type="synonym">Patinopecten yessoensis</name>
    <dbReference type="NCBI Taxonomy" id="6573"/>
    <lineage>
        <taxon>Eukaryota</taxon>
        <taxon>Metazoa</taxon>
        <taxon>Spiralia</taxon>
        <taxon>Lophotrochozoa</taxon>
        <taxon>Mollusca</taxon>
        <taxon>Bivalvia</taxon>
        <taxon>Autobranchia</taxon>
        <taxon>Pteriomorphia</taxon>
        <taxon>Pectinida</taxon>
        <taxon>Pectinoidea</taxon>
        <taxon>Pectinidae</taxon>
        <taxon>Mizuhopecten</taxon>
    </lineage>
</organism>
<dbReference type="GO" id="GO:0006493">
    <property type="term" value="P:protein O-linked glycosylation"/>
    <property type="evidence" value="ECO:0007669"/>
    <property type="project" value="TreeGrafter"/>
</dbReference>
<evidence type="ECO:0000256" key="6">
    <source>
        <dbReference type="ARBA" id="ARBA00022968"/>
    </source>
</evidence>
<evidence type="ECO:0000256" key="2">
    <source>
        <dbReference type="ARBA" id="ARBA00008661"/>
    </source>
</evidence>
<evidence type="ECO:0000256" key="7">
    <source>
        <dbReference type="ARBA" id="ARBA00022989"/>
    </source>
</evidence>
<evidence type="ECO:0000256" key="8">
    <source>
        <dbReference type="ARBA" id="ARBA00023034"/>
    </source>
</evidence>
<comment type="subcellular location">
    <subcellularLocation>
        <location evidence="1 10">Golgi apparatus membrane</location>
        <topology evidence="1 10">Single-pass type II membrane protein</topology>
    </subcellularLocation>
</comment>
<evidence type="ECO:0000313" key="12">
    <source>
        <dbReference type="Proteomes" id="UP000242188"/>
    </source>
</evidence>
<evidence type="ECO:0000256" key="5">
    <source>
        <dbReference type="ARBA" id="ARBA00022692"/>
    </source>
</evidence>
<dbReference type="EC" id="2.4.1.-" evidence="10"/>
<keyword evidence="4 11" id="KW-0808">Transferase</keyword>
<name>A0A210R542_MIZYE</name>
<sequence length="160" mass="19048">MQMEYNFSLYFLIGRDVAYNQDDDREVHDDTIQVDVIKNYYHLTDKTVAAFNWVTHFCREASYFFKVDDDVYLDLDALRVLQNKADYLPNDVILGSCFNKRSPHRISTKWKVSYEEYPFKTYPPYCSGPAYAMTLPTALKIHQEMRTTRTIRIMRSQVRK</sequence>
<evidence type="ECO:0000313" key="11">
    <source>
        <dbReference type="EMBL" id="OWF56142.1"/>
    </source>
</evidence>
<dbReference type="InterPro" id="IPR002659">
    <property type="entry name" value="Glyco_trans_31"/>
</dbReference>
<dbReference type="GO" id="GO:0008194">
    <property type="term" value="F:UDP-glycosyltransferase activity"/>
    <property type="evidence" value="ECO:0007669"/>
    <property type="project" value="TreeGrafter"/>
</dbReference>
<dbReference type="GO" id="GO:0016758">
    <property type="term" value="F:hexosyltransferase activity"/>
    <property type="evidence" value="ECO:0007669"/>
    <property type="project" value="InterPro"/>
</dbReference>
<protein>
    <recommendedName>
        <fullName evidence="10">Hexosyltransferase</fullName>
        <ecNumber evidence="10">2.4.1.-</ecNumber>
    </recommendedName>
</protein>
<evidence type="ECO:0000256" key="3">
    <source>
        <dbReference type="ARBA" id="ARBA00022676"/>
    </source>
</evidence>
<keyword evidence="3 10" id="KW-0328">Glycosyltransferase</keyword>
<proteinExistence type="inferred from homology"/>
<evidence type="ECO:0000256" key="9">
    <source>
        <dbReference type="ARBA" id="ARBA00023136"/>
    </source>
</evidence>
<dbReference type="Proteomes" id="UP000242188">
    <property type="component" value="Unassembled WGS sequence"/>
</dbReference>
<reference evidence="11 12" key="1">
    <citation type="journal article" date="2017" name="Nat. Ecol. Evol.">
        <title>Scallop genome provides insights into evolution of bilaterian karyotype and development.</title>
        <authorList>
            <person name="Wang S."/>
            <person name="Zhang J."/>
            <person name="Jiao W."/>
            <person name="Li J."/>
            <person name="Xun X."/>
            <person name="Sun Y."/>
            <person name="Guo X."/>
            <person name="Huan P."/>
            <person name="Dong B."/>
            <person name="Zhang L."/>
            <person name="Hu X."/>
            <person name="Sun X."/>
            <person name="Wang J."/>
            <person name="Zhao C."/>
            <person name="Wang Y."/>
            <person name="Wang D."/>
            <person name="Huang X."/>
            <person name="Wang R."/>
            <person name="Lv J."/>
            <person name="Li Y."/>
            <person name="Zhang Z."/>
            <person name="Liu B."/>
            <person name="Lu W."/>
            <person name="Hui Y."/>
            <person name="Liang J."/>
            <person name="Zhou Z."/>
            <person name="Hou R."/>
            <person name="Li X."/>
            <person name="Liu Y."/>
            <person name="Li H."/>
            <person name="Ning X."/>
            <person name="Lin Y."/>
            <person name="Zhao L."/>
            <person name="Xing Q."/>
            <person name="Dou J."/>
            <person name="Li Y."/>
            <person name="Mao J."/>
            <person name="Guo H."/>
            <person name="Dou H."/>
            <person name="Li T."/>
            <person name="Mu C."/>
            <person name="Jiang W."/>
            <person name="Fu Q."/>
            <person name="Fu X."/>
            <person name="Miao Y."/>
            <person name="Liu J."/>
            <person name="Yu Q."/>
            <person name="Li R."/>
            <person name="Liao H."/>
            <person name="Li X."/>
            <person name="Kong Y."/>
            <person name="Jiang Z."/>
            <person name="Chourrout D."/>
            <person name="Li R."/>
            <person name="Bao Z."/>
        </authorList>
    </citation>
    <scope>NUCLEOTIDE SEQUENCE [LARGE SCALE GENOMIC DNA]</scope>
    <source>
        <strain evidence="11 12">PY_sf001</strain>
    </source>
</reference>
<comment type="similarity">
    <text evidence="2 10">Belongs to the glycosyltransferase 31 family.</text>
</comment>
<evidence type="ECO:0000256" key="4">
    <source>
        <dbReference type="ARBA" id="ARBA00022679"/>
    </source>
</evidence>
<keyword evidence="12" id="KW-1185">Reference proteome</keyword>
<evidence type="ECO:0000256" key="10">
    <source>
        <dbReference type="RuleBase" id="RU363063"/>
    </source>
</evidence>
<keyword evidence="9" id="KW-0472">Membrane</keyword>
<keyword evidence="6" id="KW-0735">Signal-anchor</keyword>
<dbReference type="OrthoDB" id="273089at2759"/>
<dbReference type="Pfam" id="PF01762">
    <property type="entry name" value="Galactosyl_T"/>
    <property type="match status" value="1"/>
</dbReference>
<comment type="caution">
    <text evidence="11">The sequence shown here is derived from an EMBL/GenBank/DDBJ whole genome shotgun (WGS) entry which is preliminary data.</text>
</comment>
<dbReference type="AlphaFoldDB" id="A0A210R542"/>
<gene>
    <name evidence="11" type="ORF">KP79_PYT14734</name>
</gene>
<dbReference type="PANTHER" id="PTHR11214">
    <property type="entry name" value="BETA-1,3-N-ACETYLGLUCOSAMINYLTRANSFERASE"/>
    <property type="match status" value="1"/>
</dbReference>
<keyword evidence="7" id="KW-1133">Transmembrane helix</keyword>
<dbReference type="Gene3D" id="3.90.550.50">
    <property type="match status" value="1"/>
</dbReference>
<dbReference type="PANTHER" id="PTHR11214:SF349">
    <property type="entry name" value="BETA-1,3-GALACTOSYLTRANSFERASE BRN"/>
    <property type="match status" value="1"/>
</dbReference>
<keyword evidence="5" id="KW-0812">Transmembrane</keyword>
<keyword evidence="8 10" id="KW-0333">Golgi apparatus</keyword>